<proteinExistence type="predicted"/>
<dbReference type="KEGG" id="msar:MSAR_32830"/>
<evidence type="ECO:0008006" key="3">
    <source>
        <dbReference type="Google" id="ProtNLM"/>
    </source>
</evidence>
<protein>
    <recommendedName>
        <fullName evidence="3">Transposase</fullName>
    </recommendedName>
</protein>
<evidence type="ECO:0000313" key="2">
    <source>
        <dbReference type="Proteomes" id="UP000466445"/>
    </source>
</evidence>
<sequence length="59" mass="6450">MTTTIHTAVEGNGRPLAVVITGGQRNLVEPSFALLKQWRALATQYDKLFGLVRAIAEKP</sequence>
<dbReference type="AlphaFoldDB" id="A0A7I7ST16"/>
<reference evidence="1 2" key="1">
    <citation type="journal article" date="2019" name="Emerg. Microbes Infect.">
        <title>Comprehensive subspecies identification of 175 nontuberculous mycobacteria species based on 7547 genomic profiles.</title>
        <authorList>
            <person name="Matsumoto Y."/>
            <person name="Kinjo T."/>
            <person name="Motooka D."/>
            <person name="Nabeya D."/>
            <person name="Jung N."/>
            <person name="Uechi K."/>
            <person name="Horii T."/>
            <person name="Iida T."/>
            <person name="Fujita J."/>
            <person name="Nakamura S."/>
        </authorList>
    </citation>
    <scope>NUCLEOTIDE SEQUENCE [LARGE SCALE GENOMIC DNA]</scope>
    <source>
        <strain evidence="1 2">JCM 30395</strain>
    </source>
</reference>
<name>A0A7I7ST16_9MYCO</name>
<dbReference type="Proteomes" id="UP000466445">
    <property type="component" value="Chromosome"/>
</dbReference>
<accession>A0A7I7ST16</accession>
<evidence type="ECO:0000313" key="1">
    <source>
        <dbReference type="EMBL" id="BBY60147.1"/>
    </source>
</evidence>
<dbReference type="RefSeq" id="WP_220096758.1">
    <property type="nucleotide sequence ID" value="NZ_AP022595.1"/>
</dbReference>
<keyword evidence="2" id="KW-1185">Reference proteome</keyword>
<dbReference type="EMBL" id="AP022595">
    <property type="protein sequence ID" value="BBY60147.1"/>
    <property type="molecule type" value="Genomic_DNA"/>
</dbReference>
<gene>
    <name evidence="1" type="ORF">MSAR_32830</name>
</gene>
<organism evidence="1 2">
    <name type="scientific">Mycolicibacterium sarraceniae</name>
    <dbReference type="NCBI Taxonomy" id="1534348"/>
    <lineage>
        <taxon>Bacteria</taxon>
        <taxon>Bacillati</taxon>
        <taxon>Actinomycetota</taxon>
        <taxon>Actinomycetes</taxon>
        <taxon>Mycobacteriales</taxon>
        <taxon>Mycobacteriaceae</taxon>
        <taxon>Mycolicibacterium</taxon>
    </lineage>
</organism>